<dbReference type="InterPro" id="IPR027417">
    <property type="entry name" value="P-loop_NTPase"/>
</dbReference>
<evidence type="ECO:0000313" key="3">
    <source>
        <dbReference type="Proteomes" id="UP000009326"/>
    </source>
</evidence>
<protein>
    <submittedName>
        <fullName evidence="1">Uncharacterized protein</fullName>
    </submittedName>
</protein>
<proteinExistence type="predicted"/>
<dbReference type="AlphaFoldDB" id="I7LGK7"/>
<dbReference type="EMBL" id="AYZO01000052">
    <property type="protein sequence ID" value="KRN09183.1"/>
    <property type="molecule type" value="Genomic_DNA"/>
</dbReference>
<sequence>MEKIPLVLMFGPQASGKSSFIKMNNLENYTISADKIRINLNGFMISDGHKQIKFNPDSEPVVWQIFDLMLKTRLAQGLPTVVDNTNLGGGRVNPMQAILDLVPDNYQVYLVDCFEPLLDRDAPLSEASLARALRILSKRNRDREYSVDLAIIERFVDYYAQFELPAGVIKLSSSDAEQLQDLIGQIIQ</sequence>
<dbReference type="EMBL" id="CAKC01000090">
    <property type="protein sequence ID" value="CCI87733.1"/>
    <property type="molecule type" value="Genomic_DNA"/>
</dbReference>
<dbReference type="PATRIC" id="fig|1423751.3.peg.1587"/>
<keyword evidence="4" id="KW-1185">Reference proteome</keyword>
<reference evidence="2 4" key="2">
    <citation type="journal article" date="2015" name="Genome Announc.">
        <title>Expanding the biotechnology potential of lactobacilli through comparative genomics of 213 strains and associated genera.</title>
        <authorList>
            <person name="Sun Z."/>
            <person name="Harris H.M."/>
            <person name="McCann A."/>
            <person name="Guo C."/>
            <person name="Argimon S."/>
            <person name="Zhang W."/>
            <person name="Yang X."/>
            <person name="Jeffery I.B."/>
            <person name="Cooney J.C."/>
            <person name="Kagawa T.F."/>
            <person name="Liu W."/>
            <person name="Song Y."/>
            <person name="Salvetti E."/>
            <person name="Wrobel A."/>
            <person name="Rasinkangas P."/>
            <person name="Parkhill J."/>
            <person name="Rea M.C."/>
            <person name="O'Sullivan O."/>
            <person name="Ritari J."/>
            <person name="Douillard F.P."/>
            <person name="Paul Ross R."/>
            <person name="Yang R."/>
            <person name="Briner A.E."/>
            <person name="Felis G.E."/>
            <person name="de Vos W.M."/>
            <person name="Barrangou R."/>
            <person name="Klaenhammer T.R."/>
            <person name="Caufield P.W."/>
            <person name="Cui Y."/>
            <person name="Zhang H."/>
            <person name="O'Toole P.W."/>
        </authorList>
    </citation>
    <scope>NUCLEOTIDE SEQUENCE [LARGE SCALE GENOMIC DNA]</scope>
    <source>
        <strain evidence="2 4">DSM 23908</strain>
    </source>
</reference>
<comment type="caution">
    <text evidence="1">The sequence shown here is derived from an EMBL/GenBank/DDBJ whole genome shotgun (WGS) entry which is preliminary data.</text>
</comment>
<gene>
    <name evidence="1" type="ORF">BN52_00040</name>
    <name evidence="2" type="ORF">FC38_GL001538</name>
</gene>
<name>I7LGK7_9LACO</name>
<accession>I7LGK7</accession>
<organism evidence="1 3">
    <name type="scientific">Lactobacillus gigeriorum DSM 23908 = CRBIP 24.85</name>
    <dbReference type="NCBI Taxonomy" id="1423751"/>
    <lineage>
        <taxon>Bacteria</taxon>
        <taxon>Bacillati</taxon>
        <taxon>Bacillota</taxon>
        <taxon>Bacilli</taxon>
        <taxon>Lactobacillales</taxon>
        <taxon>Lactobacillaceae</taxon>
        <taxon>Lactobacillus</taxon>
    </lineage>
</organism>
<dbReference type="Proteomes" id="UP000051521">
    <property type="component" value="Unassembled WGS sequence"/>
</dbReference>
<dbReference type="Gene3D" id="3.40.50.300">
    <property type="entry name" value="P-loop containing nucleotide triphosphate hydrolases"/>
    <property type="match status" value="1"/>
</dbReference>
<evidence type="ECO:0000313" key="2">
    <source>
        <dbReference type="EMBL" id="KRN09183.1"/>
    </source>
</evidence>
<dbReference type="OrthoDB" id="9805698at2"/>
<dbReference type="SUPFAM" id="SSF52540">
    <property type="entry name" value="P-loop containing nucleoside triphosphate hydrolases"/>
    <property type="match status" value="1"/>
</dbReference>
<reference evidence="1 3" key="1">
    <citation type="submission" date="2012-06" db="EMBL/GenBank/DDBJ databases">
        <title>Draft genome sequence of Lactobacillus gigeriorum CRBIP 24.85T, isolated from chicken crop.</title>
        <authorList>
            <person name="Cousin S."/>
            <person name="Ma L."/>
            <person name="Creno S."/>
            <person name="Clermont D."/>
            <person name="Loux V."/>
            <person name="Bizet C."/>
            <person name="Bouchier C."/>
        </authorList>
    </citation>
    <scope>NUCLEOTIDE SEQUENCE [LARGE SCALE GENOMIC DNA]</scope>
    <source>
        <strain evidence="3">CRBIP 24.85T</strain>
        <strain evidence="1">Type strain: CRBIP 24.85</strain>
    </source>
</reference>
<evidence type="ECO:0000313" key="1">
    <source>
        <dbReference type="EMBL" id="CCI87733.1"/>
    </source>
</evidence>
<dbReference type="Proteomes" id="UP000009326">
    <property type="component" value="Unassembled WGS sequence"/>
</dbReference>
<dbReference type="STRING" id="1423751.FC38_GL001538"/>
<dbReference type="RefSeq" id="WP_008474042.1">
    <property type="nucleotide sequence ID" value="NZ_AYZO01000052.1"/>
</dbReference>
<dbReference type="Pfam" id="PF13671">
    <property type="entry name" value="AAA_33"/>
    <property type="match status" value="1"/>
</dbReference>
<evidence type="ECO:0000313" key="4">
    <source>
        <dbReference type="Proteomes" id="UP000051521"/>
    </source>
</evidence>